<sequence>MFHRIATKTLRLQDLGTPCSVSEARCRRSRIWNAARGSSMKRSWLFRSGSGACERRRRTPASHSRRLHPHMKIL</sequence>
<proteinExistence type="predicted"/>
<dbReference type="EMBL" id="CP111013">
    <property type="protein sequence ID" value="WAQ96060.1"/>
    <property type="molecule type" value="Genomic_DNA"/>
</dbReference>
<organism evidence="2 3">
    <name type="scientific">Mya arenaria</name>
    <name type="common">Soft-shell clam</name>
    <dbReference type="NCBI Taxonomy" id="6604"/>
    <lineage>
        <taxon>Eukaryota</taxon>
        <taxon>Metazoa</taxon>
        <taxon>Spiralia</taxon>
        <taxon>Lophotrochozoa</taxon>
        <taxon>Mollusca</taxon>
        <taxon>Bivalvia</taxon>
        <taxon>Autobranchia</taxon>
        <taxon>Heteroconchia</taxon>
        <taxon>Euheterodonta</taxon>
        <taxon>Imparidentia</taxon>
        <taxon>Neoheterodontei</taxon>
        <taxon>Myida</taxon>
        <taxon>Myoidea</taxon>
        <taxon>Myidae</taxon>
        <taxon>Mya</taxon>
    </lineage>
</organism>
<reference evidence="2" key="1">
    <citation type="submission" date="2022-11" db="EMBL/GenBank/DDBJ databases">
        <title>Centuries of genome instability and evolution in soft-shell clam transmissible cancer (bioRxiv).</title>
        <authorList>
            <person name="Hart S.F.M."/>
            <person name="Yonemitsu M.A."/>
            <person name="Giersch R.M."/>
            <person name="Beal B.F."/>
            <person name="Arriagada G."/>
            <person name="Davis B.W."/>
            <person name="Ostrander E.A."/>
            <person name="Goff S.P."/>
            <person name="Metzger M.J."/>
        </authorList>
    </citation>
    <scope>NUCLEOTIDE SEQUENCE</scope>
    <source>
        <strain evidence="2">MELC-2E11</strain>
        <tissue evidence="2">Siphon/mantle</tissue>
    </source>
</reference>
<feature type="region of interest" description="Disordered" evidence="1">
    <location>
        <begin position="55"/>
        <end position="74"/>
    </location>
</feature>
<evidence type="ECO:0000313" key="3">
    <source>
        <dbReference type="Proteomes" id="UP001164746"/>
    </source>
</evidence>
<dbReference type="Proteomes" id="UP001164746">
    <property type="component" value="Chromosome 2"/>
</dbReference>
<evidence type="ECO:0000313" key="2">
    <source>
        <dbReference type="EMBL" id="WAQ96060.1"/>
    </source>
</evidence>
<evidence type="ECO:0000256" key="1">
    <source>
        <dbReference type="SAM" id="MobiDB-lite"/>
    </source>
</evidence>
<gene>
    <name evidence="2" type="ORF">MAR_028750</name>
</gene>
<name>A0ABY7DH78_MYAAR</name>
<protein>
    <submittedName>
        <fullName evidence="2">Uncharacterized protein</fullName>
    </submittedName>
</protein>
<keyword evidence="3" id="KW-1185">Reference proteome</keyword>
<accession>A0ABY7DH78</accession>